<keyword evidence="3" id="KW-1185">Reference proteome</keyword>
<feature type="region of interest" description="Disordered" evidence="1">
    <location>
        <begin position="243"/>
        <end position="266"/>
    </location>
</feature>
<evidence type="ECO:0000256" key="1">
    <source>
        <dbReference type="SAM" id="MobiDB-lite"/>
    </source>
</evidence>
<evidence type="ECO:0000313" key="3">
    <source>
        <dbReference type="Proteomes" id="UP000578531"/>
    </source>
</evidence>
<dbReference type="Proteomes" id="UP000578531">
    <property type="component" value="Unassembled WGS sequence"/>
</dbReference>
<sequence>MSPTDKVDSWFASTPAGPSQSSTSRPNTRDTALTSLAGDQSQLSNQNTGDAFFDPTATGQRTRDLFLDSFVDDPQLPTAQRDASTRIPGSLPTNQSKPSTSRLSTRDPFFDSVPKGPSQVSTSRWNARAPAFNVWNSARKQAPASPWSKTEPSVSPVERVQENSRPRLTLRIPDTSIGSDNFRSAPQMATHSEIPDLQADARRTTDSLVPAARPSNPGLQGSQSPASWRGEMLNPAARPFQSKFSGPQAPASRNNHTVVQPTEASHTNSRVWSSKLIVEKERWKRVEESLGRMNLLRSYVVPKTLKDWLAHQRGRADAKKTREQQKLKALVQSPRDPRLPPPSRLVKIGPAFGGKSFEHKNFCAILMFPSVWVRTYEPPAQRPDPLWPCVEEMKEEGDERNTSGFRRFPGLPRVPGNDTVQYKLKAIQPFLPFDAIWELPTKESIEAANEKYSREETEKMEEYLGRSLIDALDCITEDSF</sequence>
<dbReference type="EMBL" id="JACCJC010000003">
    <property type="protein sequence ID" value="KAF6240691.1"/>
    <property type="molecule type" value="Genomic_DNA"/>
</dbReference>
<feature type="compositionally biased region" description="Polar residues" evidence="1">
    <location>
        <begin position="251"/>
        <end position="266"/>
    </location>
</feature>
<feature type="region of interest" description="Disordered" evidence="1">
    <location>
        <begin position="140"/>
        <end position="163"/>
    </location>
</feature>
<feature type="compositionally biased region" description="Polar residues" evidence="1">
    <location>
        <begin position="91"/>
        <end position="103"/>
    </location>
</feature>
<proteinExistence type="predicted"/>
<feature type="region of interest" description="Disordered" evidence="1">
    <location>
        <begin position="1"/>
        <end position="57"/>
    </location>
</feature>
<evidence type="ECO:0000313" key="2">
    <source>
        <dbReference type="EMBL" id="KAF6240691.1"/>
    </source>
</evidence>
<comment type="caution">
    <text evidence="2">The sequence shown here is derived from an EMBL/GenBank/DDBJ whole genome shotgun (WGS) entry which is preliminary data.</text>
</comment>
<dbReference type="AlphaFoldDB" id="A0A8H6G541"/>
<name>A0A8H6G541_9LECA</name>
<feature type="compositionally biased region" description="Polar residues" evidence="1">
    <location>
        <begin position="16"/>
        <end position="49"/>
    </location>
</feature>
<feature type="region of interest" description="Disordered" evidence="1">
    <location>
        <begin position="70"/>
        <end position="124"/>
    </location>
</feature>
<dbReference type="GeneID" id="59283037"/>
<dbReference type="RefSeq" id="XP_037169950.1">
    <property type="nucleotide sequence ID" value="XM_037303303.1"/>
</dbReference>
<protein>
    <submittedName>
        <fullName evidence="2">Uncharacterized protein</fullName>
    </submittedName>
</protein>
<reference evidence="2 3" key="1">
    <citation type="journal article" date="2020" name="Genomics">
        <title>Complete, high-quality genomes from long-read metagenomic sequencing of two wolf lichen thalli reveals enigmatic genome architecture.</title>
        <authorList>
            <person name="McKenzie S.K."/>
            <person name="Walston R.F."/>
            <person name="Allen J.L."/>
        </authorList>
    </citation>
    <scope>NUCLEOTIDE SEQUENCE [LARGE SCALE GENOMIC DNA]</scope>
    <source>
        <strain evidence="2">WasteWater2</strain>
    </source>
</reference>
<organism evidence="2 3">
    <name type="scientific">Letharia columbiana</name>
    <dbReference type="NCBI Taxonomy" id="112416"/>
    <lineage>
        <taxon>Eukaryota</taxon>
        <taxon>Fungi</taxon>
        <taxon>Dikarya</taxon>
        <taxon>Ascomycota</taxon>
        <taxon>Pezizomycotina</taxon>
        <taxon>Lecanoromycetes</taxon>
        <taxon>OSLEUM clade</taxon>
        <taxon>Lecanoromycetidae</taxon>
        <taxon>Lecanorales</taxon>
        <taxon>Lecanorineae</taxon>
        <taxon>Parmeliaceae</taxon>
        <taxon>Letharia</taxon>
    </lineage>
</organism>
<dbReference type="OrthoDB" id="5305306at2759"/>
<accession>A0A8H6G541</accession>
<gene>
    <name evidence="2" type="ORF">HO173_001363</name>
</gene>